<keyword evidence="5" id="KW-1185">Reference proteome</keyword>
<dbReference type="InterPro" id="IPR008792">
    <property type="entry name" value="PQQD"/>
</dbReference>
<reference evidence="4 5" key="1">
    <citation type="journal article" date="2019" name="Int. J. Syst. Evol. Microbiol.">
        <title>The Global Catalogue of Microorganisms (GCM) 10K type strain sequencing project: providing services to taxonomists for standard genome sequencing and annotation.</title>
        <authorList>
            <consortium name="The Broad Institute Genomics Platform"/>
            <consortium name="The Broad Institute Genome Sequencing Center for Infectious Disease"/>
            <person name="Wu L."/>
            <person name="Ma J."/>
        </authorList>
    </citation>
    <scope>NUCLEOTIDE SEQUENCE [LARGE SCALE GENOMIC DNA]</scope>
    <source>
        <strain evidence="4 5">JCM 4542</strain>
    </source>
</reference>
<dbReference type="RefSeq" id="WP_344436107.1">
    <property type="nucleotide sequence ID" value="NZ_BAAASL010000011.1"/>
</dbReference>
<evidence type="ECO:0000256" key="3">
    <source>
        <dbReference type="ARBA" id="ARBA00022905"/>
    </source>
</evidence>
<keyword evidence="3" id="KW-0884">PQQ biosynthesis</keyword>
<dbReference type="EMBL" id="BAAASL010000011">
    <property type="protein sequence ID" value="GAA2718269.1"/>
    <property type="molecule type" value="Genomic_DNA"/>
</dbReference>
<comment type="caution">
    <text evidence="4">The sequence shown here is derived from an EMBL/GenBank/DDBJ whole genome shotgun (WGS) entry which is preliminary data.</text>
</comment>
<dbReference type="NCBIfam" id="TIGR03859">
    <property type="entry name" value="PQQ_PqqD"/>
    <property type="match status" value="1"/>
</dbReference>
<accession>A0ABN3TU64</accession>
<sequence>MTGTSPAGWRLRTGVRLAHDPVRGTGVLLHPDGVLLLNATATAVLALCDGATGEAGLAAALSRTYTGVRAQDVRSFLGRLAARQLIEPVPGRPGTGDG</sequence>
<evidence type="ECO:0000256" key="2">
    <source>
        <dbReference type="ARBA" id="ARBA00011741"/>
    </source>
</evidence>
<gene>
    <name evidence="4" type="ORF">GCM10010315_33410</name>
</gene>
<evidence type="ECO:0000256" key="1">
    <source>
        <dbReference type="ARBA" id="ARBA00004886"/>
    </source>
</evidence>
<dbReference type="InterPro" id="IPR022479">
    <property type="entry name" value="PqqD_bac"/>
</dbReference>
<evidence type="ECO:0000313" key="5">
    <source>
        <dbReference type="Proteomes" id="UP001500886"/>
    </source>
</evidence>
<proteinExistence type="predicted"/>
<dbReference type="Pfam" id="PF05402">
    <property type="entry name" value="PqqD"/>
    <property type="match status" value="1"/>
</dbReference>
<dbReference type="Proteomes" id="UP001500886">
    <property type="component" value="Unassembled WGS sequence"/>
</dbReference>
<dbReference type="InterPro" id="IPR041881">
    <property type="entry name" value="PqqD_sf"/>
</dbReference>
<dbReference type="Gene3D" id="1.10.10.1150">
    <property type="entry name" value="Coenzyme PQQ synthesis protein D (PqqD)"/>
    <property type="match status" value="1"/>
</dbReference>
<evidence type="ECO:0008006" key="6">
    <source>
        <dbReference type="Google" id="ProtNLM"/>
    </source>
</evidence>
<name>A0ABN3TU64_9ACTN</name>
<protein>
    <recommendedName>
        <fullName evidence="6">Pyrroloquinoline quinone biosynthesis peptide chaperone PqqD</fullName>
    </recommendedName>
</protein>
<comment type="pathway">
    <text evidence="1">Cofactor biosynthesis; pyrroloquinoline quinone biosynthesis.</text>
</comment>
<comment type="subunit">
    <text evidence="2">Monomer. Interacts with PqqE.</text>
</comment>
<organism evidence="4 5">
    <name type="scientific">Streptomyces luteosporeus</name>
    <dbReference type="NCBI Taxonomy" id="173856"/>
    <lineage>
        <taxon>Bacteria</taxon>
        <taxon>Bacillati</taxon>
        <taxon>Actinomycetota</taxon>
        <taxon>Actinomycetes</taxon>
        <taxon>Kitasatosporales</taxon>
        <taxon>Streptomycetaceae</taxon>
        <taxon>Streptomyces</taxon>
    </lineage>
</organism>
<evidence type="ECO:0000313" key="4">
    <source>
        <dbReference type="EMBL" id="GAA2718269.1"/>
    </source>
</evidence>